<dbReference type="PANTHER" id="PTHR32196:SF18">
    <property type="entry name" value="GALACTOSE_METHYL GALACTOSIDE IMPORT PERMEASE PROTEIN MGLC"/>
    <property type="match status" value="1"/>
</dbReference>
<dbReference type="CDD" id="cd06579">
    <property type="entry name" value="TM_PBP1_transp_AraH_like"/>
    <property type="match status" value="1"/>
</dbReference>
<feature type="transmembrane region" description="Helical" evidence="6">
    <location>
        <begin position="143"/>
        <end position="161"/>
    </location>
</feature>
<feature type="transmembrane region" description="Helical" evidence="6">
    <location>
        <begin position="53"/>
        <end position="72"/>
    </location>
</feature>
<feature type="transmembrane region" description="Helical" evidence="6">
    <location>
        <begin position="235"/>
        <end position="252"/>
    </location>
</feature>
<dbReference type="RefSeq" id="WP_073008731.1">
    <property type="nucleotide sequence ID" value="NZ_FQZO01000005.1"/>
</dbReference>
<comment type="subcellular location">
    <subcellularLocation>
        <location evidence="1">Cell membrane</location>
        <topology evidence="1">Multi-pass membrane protein</topology>
    </subcellularLocation>
</comment>
<dbReference type="InterPro" id="IPR001851">
    <property type="entry name" value="ABC_transp_permease"/>
</dbReference>
<evidence type="ECO:0000256" key="2">
    <source>
        <dbReference type="ARBA" id="ARBA00022475"/>
    </source>
</evidence>
<dbReference type="GO" id="GO:0005886">
    <property type="term" value="C:plasma membrane"/>
    <property type="evidence" value="ECO:0007669"/>
    <property type="project" value="UniProtKB-SubCell"/>
</dbReference>
<keyword evidence="3 6" id="KW-0812">Transmembrane</keyword>
<evidence type="ECO:0000256" key="5">
    <source>
        <dbReference type="ARBA" id="ARBA00023136"/>
    </source>
</evidence>
<feature type="transmembrane region" description="Helical" evidence="6">
    <location>
        <begin position="182"/>
        <end position="202"/>
    </location>
</feature>
<gene>
    <name evidence="7" type="ORF">SAMN05444401_3142</name>
</gene>
<evidence type="ECO:0000256" key="1">
    <source>
        <dbReference type="ARBA" id="ARBA00004651"/>
    </source>
</evidence>
<dbReference type="Proteomes" id="UP000184080">
    <property type="component" value="Unassembled WGS sequence"/>
</dbReference>
<dbReference type="OrthoDB" id="9813906at2"/>
<protein>
    <submittedName>
        <fullName evidence="7">Methyl-galactoside transport system permease protein</fullName>
    </submittedName>
</protein>
<dbReference type="PANTHER" id="PTHR32196">
    <property type="entry name" value="ABC TRANSPORTER PERMEASE PROTEIN YPHD-RELATED-RELATED"/>
    <property type="match status" value="1"/>
</dbReference>
<keyword evidence="4 6" id="KW-1133">Transmembrane helix</keyword>
<feature type="transmembrane region" description="Helical" evidence="6">
    <location>
        <begin position="113"/>
        <end position="137"/>
    </location>
</feature>
<evidence type="ECO:0000313" key="7">
    <source>
        <dbReference type="EMBL" id="SHJ47419.1"/>
    </source>
</evidence>
<reference evidence="7 8" key="1">
    <citation type="submission" date="2016-11" db="EMBL/GenBank/DDBJ databases">
        <authorList>
            <person name="Jaros S."/>
            <person name="Januszkiewicz K."/>
            <person name="Wedrychowicz H."/>
        </authorList>
    </citation>
    <scope>NUCLEOTIDE SEQUENCE [LARGE SCALE GENOMIC DNA]</scope>
    <source>
        <strain evidence="7 8">DSM 21864</strain>
    </source>
</reference>
<dbReference type="NCBIfam" id="NF007014">
    <property type="entry name" value="PRK09478.1"/>
    <property type="match status" value="1"/>
</dbReference>
<keyword evidence="8" id="KW-1185">Reference proteome</keyword>
<name>A0A1M6JL39_9CLOT</name>
<dbReference type="Pfam" id="PF02653">
    <property type="entry name" value="BPD_transp_2"/>
    <property type="match status" value="1"/>
</dbReference>
<accession>A0A1M6JL39</accession>
<proteinExistence type="predicted"/>
<sequence length="337" mass="35569">MTAENENKSSKFNIKNIRDFSSKNAIYLVLLVLFLSIGLLENSFFSFGNIKNVLLISSVRIIIALGVGGALITRGTDLSAGRVVGLTACISASLLQRPDYAYKLFPNLPQLPIIVPILLAIVIGMLIGLVNGLVVAYLKVPPFIATLGMMVIVYGFACIYTNAQPIGGLRNDFTSLASGAKFFVPNLILIAALVGLLIWFILNKTRFGKYIYAIGGNPAAAEVSGVNVEKTLVKVYALAGALYGLAGVLLAARTGGATNNYGQMYELDAIAAATIGGVSTSGGIGKVSGIITGVLIFEVLNNGLVILGVSAYWQQVVKGVIIIGAVAFDIRKYLSKK</sequence>
<organism evidence="7 8">
    <name type="scientific">Clostridium amylolyticum</name>
    <dbReference type="NCBI Taxonomy" id="1121298"/>
    <lineage>
        <taxon>Bacteria</taxon>
        <taxon>Bacillati</taxon>
        <taxon>Bacillota</taxon>
        <taxon>Clostridia</taxon>
        <taxon>Eubacteriales</taxon>
        <taxon>Clostridiaceae</taxon>
        <taxon>Clostridium</taxon>
    </lineage>
</organism>
<feature type="transmembrane region" description="Helical" evidence="6">
    <location>
        <begin position="25"/>
        <end position="47"/>
    </location>
</feature>
<evidence type="ECO:0000256" key="3">
    <source>
        <dbReference type="ARBA" id="ARBA00022692"/>
    </source>
</evidence>
<keyword evidence="5 6" id="KW-0472">Membrane</keyword>
<dbReference type="GO" id="GO:0022857">
    <property type="term" value="F:transmembrane transporter activity"/>
    <property type="evidence" value="ECO:0007669"/>
    <property type="project" value="InterPro"/>
</dbReference>
<dbReference type="STRING" id="1121298.SAMN05444401_3142"/>
<dbReference type="EMBL" id="FQZO01000005">
    <property type="protein sequence ID" value="SHJ47419.1"/>
    <property type="molecule type" value="Genomic_DNA"/>
</dbReference>
<evidence type="ECO:0000256" key="6">
    <source>
        <dbReference type="SAM" id="Phobius"/>
    </source>
</evidence>
<evidence type="ECO:0000313" key="8">
    <source>
        <dbReference type="Proteomes" id="UP000184080"/>
    </source>
</evidence>
<dbReference type="AlphaFoldDB" id="A0A1M6JL39"/>
<evidence type="ECO:0000256" key="4">
    <source>
        <dbReference type="ARBA" id="ARBA00022989"/>
    </source>
</evidence>
<keyword evidence="2" id="KW-1003">Cell membrane</keyword>